<evidence type="ECO:0000256" key="1">
    <source>
        <dbReference type="SAM" id="MobiDB-lite"/>
    </source>
</evidence>
<evidence type="ECO:0008006" key="4">
    <source>
        <dbReference type="Google" id="ProtNLM"/>
    </source>
</evidence>
<feature type="compositionally biased region" description="Low complexity" evidence="1">
    <location>
        <begin position="143"/>
        <end position="159"/>
    </location>
</feature>
<feature type="non-terminal residue" evidence="2">
    <location>
        <position position="1"/>
    </location>
</feature>
<proteinExistence type="predicted"/>
<feature type="compositionally biased region" description="Low complexity" evidence="1">
    <location>
        <begin position="72"/>
        <end position="84"/>
    </location>
</feature>
<reference evidence="2 3" key="1">
    <citation type="submission" date="2018-03" db="EMBL/GenBank/DDBJ databases">
        <title>Genomic Encyclopedia of Archaeal and Bacterial Type Strains, Phase II (KMG-II): from individual species to whole genera.</title>
        <authorList>
            <person name="Goeker M."/>
        </authorList>
    </citation>
    <scope>NUCLEOTIDE SEQUENCE [LARGE SCALE GENOMIC DNA]</scope>
    <source>
        <strain evidence="2 3">DSM 44889</strain>
    </source>
</reference>
<organism evidence="2 3">
    <name type="scientific">Quadrisphaera granulorum</name>
    <dbReference type="NCBI Taxonomy" id="317664"/>
    <lineage>
        <taxon>Bacteria</taxon>
        <taxon>Bacillati</taxon>
        <taxon>Actinomycetota</taxon>
        <taxon>Actinomycetes</taxon>
        <taxon>Kineosporiales</taxon>
        <taxon>Kineosporiaceae</taxon>
        <taxon>Quadrisphaera</taxon>
    </lineage>
</organism>
<accession>A0A316ABZ6</accession>
<evidence type="ECO:0000313" key="2">
    <source>
        <dbReference type="EMBL" id="PWJ55233.1"/>
    </source>
</evidence>
<feature type="compositionally biased region" description="Low complexity" evidence="1">
    <location>
        <begin position="91"/>
        <end position="115"/>
    </location>
</feature>
<dbReference type="AlphaFoldDB" id="A0A316ABZ6"/>
<protein>
    <recommendedName>
        <fullName evidence="4">HNH endonuclease</fullName>
    </recommendedName>
</protein>
<name>A0A316ABZ6_9ACTN</name>
<gene>
    <name evidence="2" type="ORF">BXY45_104156</name>
</gene>
<keyword evidence="3" id="KW-1185">Reference proteome</keyword>
<dbReference type="EMBL" id="QGDQ01000004">
    <property type="protein sequence ID" value="PWJ55233.1"/>
    <property type="molecule type" value="Genomic_DNA"/>
</dbReference>
<evidence type="ECO:0000313" key="3">
    <source>
        <dbReference type="Proteomes" id="UP000245469"/>
    </source>
</evidence>
<comment type="caution">
    <text evidence="2">The sequence shown here is derived from an EMBL/GenBank/DDBJ whole genome shotgun (WGS) entry which is preliminary data.</text>
</comment>
<feature type="region of interest" description="Disordered" evidence="1">
    <location>
        <begin position="38"/>
        <end position="193"/>
    </location>
</feature>
<feature type="compositionally biased region" description="Basic and acidic residues" evidence="1">
    <location>
        <begin position="160"/>
        <end position="174"/>
    </location>
</feature>
<sequence>APFLVRAGLRSPGCRLRRVLSDPFTGDLIAVDGHTYPASWLTTPDDDGPDDGPASGPGPGPGDGPQDDGDPDTPAGGAGSTAPTATPPATSPSGSPGSSPAQPSPRSATGAAARGRAGRFRGHPIQQLPPKAAATFETAPGWDSGPASDPAAADPAADPAADRGDRRDDSRDADPDVGWGDGWDHGPEPDADVDLDLDLEVADACAAGECEPVDADACPLSAIGGGPHDPPAALRRYVTALWGTSTGPGDTLPAEQADLDHVTPWGPGPGQGGPTCACNLDPKSRSTHRRKHAATAPDAPWSARWEHWRCTAGHAHWRSPLGIEHVTRPKPYTDPDPMYRAWAPPPRVTAPDTFQQAKPALTFPEEPSF</sequence>
<dbReference type="Proteomes" id="UP000245469">
    <property type="component" value="Unassembled WGS sequence"/>
</dbReference>